<comment type="similarity">
    <text evidence="6">Belongs to the PDK/BCKDK protein kinase family.</text>
</comment>
<evidence type="ECO:0000256" key="3">
    <source>
        <dbReference type="ARBA" id="ARBA00022741"/>
    </source>
</evidence>
<evidence type="ECO:0000256" key="6">
    <source>
        <dbReference type="RuleBase" id="RU366032"/>
    </source>
</evidence>
<dbReference type="PANTHER" id="PTHR11947:SF20">
    <property type="entry name" value="[3-METHYL-2-OXOBUTANOATE DEHYDROGENASE [LIPOAMIDE]] KINASE, MITOCHONDRIAL"/>
    <property type="match status" value="1"/>
</dbReference>
<evidence type="ECO:0000313" key="9">
    <source>
        <dbReference type="Proteomes" id="UP000759131"/>
    </source>
</evidence>
<reference evidence="8" key="1">
    <citation type="submission" date="2020-11" db="EMBL/GenBank/DDBJ databases">
        <authorList>
            <person name="Tran Van P."/>
        </authorList>
    </citation>
    <scope>NUCLEOTIDE SEQUENCE</scope>
</reference>
<dbReference type="Proteomes" id="UP000759131">
    <property type="component" value="Unassembled WGS sequence"/>
</dbReference>
<keyword evidence="6" id="KW-0496">Mitochondrion</keyword>
<feature type="domain" description="Branched-chain alpha-ketoacid dehydrogenase kinase/Pyruvate dehydrogenase kinase N-terminal" evidence="7">
    <location>
        <begin position="1"/>
        <end position="54"/>
    </location>
</feature>
<dbReference type="EMBL" id="CAJPIZ010026215">
    <property type="protein sequence ID" value="CAG2118964.1"/>
    <property type="molecule type" value="Genomic_DNA"/>
</dbReference>
<dbReference type="GO" id="GO:0004740">
    <property type="term" value="F:pyruvate dehydrogenase (acetyl-transferring) kinase activity"/>
    <property type="evidence" value="ECO:0007669"/>
    <property type="project" value="TreeGrafter"/>
</dbReference>
<dbReference type="EC" id="2.7.11.-" evidence="6"/>
<dbReference type="EMBL" id="OC880790">
    <property type="protein sequence ID" value="CAD7641952.1"/>
    <property type="molecule type" value="Genomic_DNA"/>
</dbReference>
<keyword evidence="4 6" id="KW-0418">Kinase</keyword>
<evidence type="ECO:0000256" key="2">
    <source>
        <dbReference type="ARBA" id="ARBA00022679"/>
    </source>
</evidence>
<dbReference type="GO" id="GO:0005524">
    <property type="term" value="F:ATP binding"/>
    <property type="evidence" value="ECO:0007669"/>
    <property type="project" value="UniProtKB-UniRule"/>
</dbReference>
<dbReference type="Gene3D" id="1.20.140.20">
    <property type="entry name" value="Alpha-ketoacid/pyruvate dehydrogenase kinase, N-terminal domain"/>
    <property type="match status" value="1"/>
</dbReference>
<dbReference type="InterPro" id="IPR018955">
    <property type="entry name" value="BCDHK/PDK_N"/>
</dbReference>
<keyword evidence="1" id="KW-0597">Phosphoprotein</keyword>
<gene>
    <name evidence="8" type="ORF">OSB1V03_LOCUS18914</name>
</gene>
<proteinExistence type="inferred from homology"/>
<dbReference type="Pfam" id="PF10436">
    <property type="entry name" value="BCDHK_Adom3"/>
    <property type="match status" value="1"/>
</dbReference>
<comment type="subcellular location">
    <subcellularLocation>
        <location evidence="6">Mitochondrion matrix</location>
    </subcellularLocation>
</comment>
<name>A0A7R9QEK2_9ACAR</name>
<evidence type="ECO:0000256" key="4">
    <source>
        <dbReference type="ARBA" id="ARBA00022777"/>
    </source>
</evidence>
<dbReference type="OrthoDB" id="3264224at2759"/>
<evidence type="ECO:0000259" key="7">
    <source>
        <dbReference type="Pfam" id="PF10436"/>
    </source>
</evidence>
<dbReference type="SUPFAM" id="SSF69012">
    <property type="entry name" value="alpha-ketoacid dehydrogenase kinase, N-terminal domain"/>
    <property type="match status" value="1"/>
</dbReference>
<dbReference type="GO" id="GO:0010906">
    <property type="term" value="P:regulation of glucose metabolic process"/>
    <property type="evidence" value="ECO:0007669"/>
    <property type="project" value="TreeGrafter"/>
</dbReference>
<dbReference type="GO" id="GO:0005759">
    <property type="term" value="C:mitochondrial matrix"/>
    <property type="evidence" value="ECO:0007669"/>
    <property type="project" value="UniProtKB-SubCell"/>
</dbReference>
<evidence type="ECO:0000313" key="8">
    <source>
        <dbReference type="EMBL" id="CAD7641952.1"/>
    </source>
</evidence>
<dbReference type="PANTHER" id="PTHR11947">
    <property type="entry name" value="PYRUVATE DEHYDROGENASE KINASE"/>
    <property type="match status" value="1"/>
</dbReference>
<accession>A0A7R9QEK2</accession>
<evidence type="ECO:0000256" key="5">
    <source>
        <dbReference type="ARBA" id="ARBA00022840"/>
    </source>
</evidence>
<keyword evidence="3 6" id="KW-0547">Nucleotide-binding</keyword>
<dbReference type="InterPro" id="IPR039028">
    <property type="entry name" value="BCKD/PDK"/>
</dbReference>
<dbReference type="InterPro" id="IPR036784">
    <property type="entry name" value="AK/P_DHK_N_sf"/>
</dbReference>
<keyword evidence="2 6" id="KW-0808">Transferase</keyword>
<sequence>MYIRAFYMLSEYPPITDLESEKEYSNLLRQLLETHKNVVTQLAEGFRECRKHIQCDGPDLEDLVDLEYLEDLVDLDHLEDLVDLDHLKDLEAQVDHVLQYLY</sequence>
<protein>
    <recommendedName>
        <fullName evidence="6">Protein-serine/threonine kinase</fullName>
        <ecNumber evidence="6">2.7.11.-</ecNumber>
    </recommendedName>
</protein>
<keyword evidence="9" id="KW-1185">Reference proteome</keyword>
<keyword evidence="5 6" id="KW-0067">ATP-binding</keyword>
<dbReference type="AlphaFoldDB" id="A0A7R9QEK2"/>
<organism evidence="8">
    <name type="scientific">Medioppia subpectinata</name>
    <dbReference type="NCBI Taxonomy" id="1979941"/>
    <lineage>
        <taxon>Eukaryota</taxon>
        <taxon>Metazoa</taxon>
        <taxon>Ecdysozoa</taxon>
        <taxon>Arthropoda</taxon>
        <taxon>Chelicerata</taxon>
        <taxon>Arachnida</taxon>
        <taxon>Acari</taxon>
        <taxon>Acariformes</taxon>
        <taxon>Sarcoptiformes</taxon>
        <taxon>Oribatida</taxon>
        <taxon>Brachypylina</taxon>
        <taxon>Oppioidea</taxon>
        <taxon>Oppiidae</taxon>
        <taxon>Medioppia</taxon>
    </lineage>
</organism>
<evidence type="ECO:0000256" key="1">
    <source>
        <dbReference type="ARBA" id="ARBA00022553"/>
    </source>
</evidence>